<dbReference type="PANTHER" id="PTHR35175:SF2">
    <property type="entry name" value="DUF1289 DOMAIN-CONTAINING PROTEIN"/>
    <property type="match status" value="1"/>
</dbReference>
<sequence length="63" mass="6988">MMSAERPLASPCVQVCALDENDICIGCQRSVAEITRWSLMDNAERRQVLVLCHERARASGALL</sequence>
<keyword evidence="2" id="KW-1185">Reference proteome</keyword>
<evidence type="ECO:0000313" key="2">
    <source>
        <dbReference type="Proteomes" id="UP000030063"/>
    </source>
</evidence>
<dbReference type="EMBL" id="AWSQ01000002">
    <property type="protein sequence ID" value="KFX69845.1"/>
    <property type="molecule type" value="Genomic_DNA"/>
</dbReference>
<organism evidence="1 2">
    <name type="scientific">Pseudomonas taeanensis MS-3</name>
    <dbReference type="NCBI Taxonomy" id="1395571"/>
    <lineage>
        <taxon>Bacteria</taxon>
        <taxon>Pseudomonadati</taxon>
        <taxon>Pseudomonadota</taxon>
        <taxon>Gammaproteobacteria</taxon>
        <taxon>Pseudomonadales</taxon>
        <taxon>Pseudomonadaceae</taxon>
        <taxon>Pseudomonas</taxon>
    </lineage>
</organism>
<dbReference type="InterPro" id="IPR010710">
    <property type="entry name" value="DUF1289"/>
</dbReference>
<evidence type="ECO:0000313" key="1">
    <source>
        <dbReference type="EMBL" id="KFX69845.1"/>
    </source>
</evidence>
<dbReference type="STRING" id="1395571.TMS3_0110040"/>
<reference evidence="1 2" key="1">
    <citation type="journal article" date="2014" name="Genome Announc.">
        <title>Draft Genome Sequence of Petroleum Oil-Degrading Marine Bacterium Pseudomonas taeanensis Strain MS-3, Isolated from a Crude Oil-Contaminated Seashore.</title>
        <authorList>
            <person name="Lee S.Y."/>
            <person name="Kim S.H."/>
            <person name="Lee D.G."/>
            <person name="Shin S."/>
            <person name="Yun S.H."/>
            <person name="Choi C.W."/>
            <person name="Chung Y.H."/>
            <person name="Choi J.S."/>
            <person name="Kahng H.Y."/>
            <person name="Kim S.I."/>
        </authorList>
    </citation>
    <scope>NUCLEOTIDE SEQUENCE [LARGE SCALE GENOMIC DNA]</scope>
    <source>
        <strain evidence="1 2">MS-3</strain>
    </source>
</reference>
<name>A0A0A1YIX0_9PSED</name>
<protein>
    <submittedName>
        <fullName evidence="1">Fe-S protein</fullName>
    </submittedName>
</protein>
<dbReference type="Pfam" id="PF06945">
    <property type="entry name" value="DUF1289"/>
    <property type="match status" value="1"/>
</dbReference>
<dbReference type="OrthoDB" id="9811423at2"/>
<dbReference type="AlphaFoldDB" id="A0A0A1YIX0"/>
<dbReference type="PANTHER" id="PTHR35175">
    <property type="entry name" value="DUF1289 DOMAIN-CONTAINING PROTEIN"/>
    <property type="match status" value="1"/>
</dbReference>
<proteinExistence type="predicted"/>
<gene>
    <name evidence="1" type="ORF">TMS3_0110040</name>
</gene>
<dbReference type="eggNOG" id="COG3313">
    <property type="taxonomic scope" value="Bacteria"/>
</dbReference>
<dbReference type="Proteomes" id="UP000030063">
    <property type="component" value="Unassembled WGS sequence"/>
</dbReference>
<accession>A0A0A1YIX0</accession>
<comment type="caution">
    <text evidence="1">The sequence shown here is derived from an EMBL/GenBank/DDBJ whole genome shotgun (WGS) entry which is preliminary data.</text>
</comment>